<evidence type="ECO:0000256" key="1">
    <source>
        <dbReference type="ARBA" id="ARBA00004141"/>
    </source>
</evidence>
<evidence type="ECO:0000256" key="4">
    <source>
        <dbReference type="ARBA" id="ARBA00023136"/>
    </source>
</evidence>
<keyword evidence="11" id="KW-1185">Reference proteome</keyword>
<evidence type="ECO:0000259" key="7">
    <source>
        <dbReference type="Pfam" id="PF11970"/>
    </source>
</evidence>
<name>A0A1S8BMP5_9PEZI</name>
<feature type="region of interest" description="Disordered" evidence="5">
    <location>
        <begin position="372"/>
        <end position="421"/>
    </location>
</feature>
<dbReference type="Proteomes" id="UP000190776">
    <property type="component" value="Unassembled WGS sequence"/>
</dbReference>
<feature type="region of interest" description="Disordered" evidence="5">
    <location>
        <begin position="439"/>
        <end position="481"/>
    </location>
</feature>
<feature type="compositionally biased region" description="Low complexity" evidence="5">
    <location>
        <begin position="397"/>
        <end position="408"/>
    </location>
</feature>
<feature type="region of interest" description="Disordered" evidence="5">
    <location>
        <begin position="299"/>
        <end position="323"/>
    </location>
</feature>
<dbReference type="AlphaFoldDB" id="A0A1S8BMP5"/>
<evidence type="ECO:0000313" key="8">
    <source>
        <dbReference type="EMBL" id="KAL0261660.1"/>
    </source>
</evidence>
<comment type="caution">
    <text evidence="9">The sequence shown here is derived from an EMBL/GenBank/DDBJ whole genome shotgun (WGS) entry which is preliminary data.</text>
</comment>
<reference evidence="8 11" key="2">
    <citation type="submission" date="2024-02" db="EMBL/GenBank/DDBJ databases">
        <title>De novo assembly and annotation of 12 fungi associated with fruit tree decline syndrome in Ontario, Canada.</title>
        <authorList>
            <person name="Sulman M."/>
            <person name="Ellouze W."/>
            <person name="Ilyukhin E."/>
        </authorList>
    </citation>
    <scope>NUCLEOTIDE SEQUENCE [LARGE SCALE GENOMIC DNA]</scope>
    <source>
        <strain evidence="8 11">FDS-637</strain>
    </source>
</reference>
<feature type="transmembrane region" description="Helical" evidence="6">
    <location>
        <begin position="63"/>
        <end position="85"/>
    </location>
</feature>
<feature type="transmembrane region" description="Helical" evidence="6">
    <location>
        <begin position="232"/>
        <end position="253"/>
    </location>
</feature>
<evidence type="ECO:0000256" key="6">
    <source>
        <dbReference type="SAM" id="Phobius"/>
    </source>
</evidence>
<reference evidence="9 10" key="1">
    <citation type="submission" date="2017-01" db="EMBL/GenBank/DDBJ databases">
        <title>Draft genome sequence of Diplodia seriata F98.1, a fungal species involved in grapevine trunk diseases.</title>
        <authorList>
            <person name="Robert-Siegwald G."/>
            <person name="Vallet J."/>
            <person name="Abou-Mansour E."/>
            <person name="Xu J."/>
            <person name="Rey P."/>
            <person name="Bertsch C."/>
            <person name="Rego C."/>
            <person name="Larignon P."/>
            <person name="Fontaine F."/>
            <person name="Lebrun M.-H."/>
        </authorList>
    </citation>
    <scope>NUCLEOTIDE SEQUENCE [LARGE SCALE GENOMIC DNA]</scope>
    <source>
        <strain evidence="9 10">F98.1</strain>
    </source>
</reference>
<dbReference type="STRING" id="420778.A0A1S8BMP5"/>
<dbReference type="Pfam" id="PF11970">
    <property type="entry name" value="GPR_Gpa2_C"/>
    <property type="match status" value="1"/>
</dbReference>
<protein>
    <recommendedName>
        <fullName evidence="7">G protein-coupled receptor GPR1/2/3 C-terminal domain-containing protein</fullName>
    </recommendedName>
</protein>
<keyword evidence="4 6" id="KW-0472">Membrane</keyword>
<keyword evidence="3 6" id="KW-1133">Transmembrane helix</keyword>
<dbReference type="Proteomes" id="UP001430584">
    <property type="component" value="Unassembled WGS sequence"/>
</dbReference>
<proteinExistence type="predicted"/>
<dbReference type="PANTHER" id="PTHR23112">
    <property type="entry name" value="G PROTEIN-COUPLED RECEPTOR 157-RELATED"/>
    <property type="match status" value="1"/>
</dbReference>
<dbReference type="Gene3D" id="1.20.1070.10">
    <property type="entry name" value="Rhodopsin 7-helix transmembrane proteins"/>
    <property type="match status" value="1"/>
</dbReference>
<evidence type="ECO:0000256" key="3">
    <source>
        <dbReference type="ARBA" id="ARBA00022989"/>
    </source>
</evidence>
<dbReference type="GO" id="GO:0005886">
    <property type="term" value="C:plasma membrane"/>
    <property type="evidence" value="ECO:0007669"/>
    <property type="project" value="TreeGrafter"/>
</dbReference>
<evidence type="ECO:0000313" key="9">
    <source>
        <dbReference type="EMBL" id="OMP88767.1"/>
    </source>
</evidence>
<feature type="transmembrane region" description="Helical" evidence="6">
    <location>
        <begin position="22"/>
        <end position="43"/>
    </location>
</feature>
<accession>A0A1S8BMP5</accession>
<organism evidence="9 10">
    <name type="scientific">Diplodia seriata</name>
    <dbReference type="NCBI Taxonomy" id="420778"/>
    <lineage>
        <taxon>Eukaryota</taxon>
        <taxon>Fungi</taxon>
        <taxon>Dikarya</taxon>
        <taxon>Ascomycota</taxon>
        <taxon>Pezizomycotina</taxon>
        <taxon>Dothideomycetes</taxon>
        <taxon>Dothideomycetes incertae sedis</taxon>
        <taxon>Botryosphaeriales</taxon>
        <taxon>Botryosphaeriaceae</taxon>
        <taxon>Diplodia</taxon>
    </lineage>
</organism>
<dbReference type="EMBL" id="JAJVCZ030000003">
    <property type="protein sequence ID" value="KAL0261660.1"/>
    <property type="molecule type" value="Genomic_DNA"/>
</dbReference>
<keyword evidence="2 6" id="KW-0812">Transmembrane</keyword>
<dbReference type="EMBL" id="MSZU01000074">
    <property type="protein sequence ID" value="OMP88767.1"/>
    <property type="molecule type" value="Genomic_DNA"/>
</dbReference>
<gene>
    <name evidence="9" type="ORF">BK809_0005488</name>
    <name evidence="8" type="ORF">SLS55_003090</name>
</gene>
<sequence>MPQYFPWPYSVDPLPEDLRRGLWPVGIFALMSTVATLALLCWITYRLVSWRKHYRSYVGYNQYVLLIYNLLLADLQQSISFLISFHWIHTDSMLAPSPACFGQAWLVQIGDISSGMFVLAIALHTFFSVVKGRQLPFRAFLTGTIVIWALALLLTVLGPALHGSDYFTAAGAWCWASDKYETERLWLHYLWIFIIEFGTVIIYALIFIYLRKQLVSIASAHQHSTQNKVSQAARYMVLYPLTYVLLTLPLAAGRMATMTGQTLPIAYYCAAGSMMTSCGWVDAALYALTRRVLVSNEIDQPQGGAGKGASSSGGRTGYGGHGSSHTATGWDIASFSDRKGGMGADHSVTITGGLDARGSNFIDMDELSKGGVHHHATERVGRPKHKASNTPSTQGLTRARSSSTSARESTPRGSTDSILAGLGGVRAETKVEIRVEPANGFMLPGEGSGSNGSSGMSTPNGRTVEVVGNSHAMRPRSGSPY</sequence>
<evidence type="ECO:0000313" key="10">
    <source>
        <dbReference type="Proteomes" id="UP000190776"/>
    </source>
</evidence>
<evidence type="ECO:0000256" key="5">
    <source>
        <dbReference type="SAM" id="MobiDB-lite"/>
    </source>
</evidence>
<feature type="transmembrane region" description="Helical" evidence="6">
    <location>
        <begin position="139"/>
        <end position="161"/>
    </location>
</feature>
<dbReference type="SUPFAM" id="SSF81321">
    <property type="entry name" value="Family A G protein-coupled receptor-like"/>
    <property type="match status" value="1"/>
</dbReference>
<dbReference type="GO" id="GO:0004930">
    <property type="term" value="F:G protein-coupled receptor activity"/>
    <property type="evidence" value="ECO:0007669"/>
    <property type="project" value="TreeGrafter"/>
</dbReference>
<dbReference type="PANTHER" id="PTHR23112:SF37">
    <property type="entry name" value="G PROTEIN-COUPLED RECEPTOR GPR1"/>
    <property type="match status" value="1"/>
</dbReference>
<evidence type="ECO:0000313" key="11">
    <source>
        <dbReference type="Proteomes" id="UP001430584"/>
    </source>
</evidence>
<dbReference type="OrthoDB" id="100006at2759"/>
<evidence type="ECO:0000256" key="2">
    <source>
        <dbReference type="ARBA" id="ARBA00022692"/>
    </source>
</evidence>
<dbReference type="InterPro" id="IPR022596">
    <property type="entry name" value="GPR1/2/3_C"/>
</dbReference>
<comment type="subcellular location">
    <subcellularLocation>
        <location evidence="1">Membrane</location>
        <topology evidence="1">Multi-pass membrane protein</topology>
    </subcellularLocation>
</comment>
<feature type="transmembrane region" description="Helical" evidence="6">
    <location>
        <begin position="189"/>
        <end position="211"/>
    </location>
</feature>
<feature type="transmembrane region" description="Helical" evidence="6">
    <location>
        <begin position="105"/>
        <end position="127"/>
    </location>
</feature>
<feature type="domain" description="G protein-coupled receptor GPR1/2/3 C-terminal" evidence="7">
    <location>
        <begin position="225"/>
        <end position="291"/>
    </location>
</feature>
<dbReference type="GO" id="GO:0007189">
    <property type="term" value="P:adenylate cyclase-activating G protein-coupled receptor signaling pathway"/>
    <property type="evidence" value="ECO:0007669"/>
    <property type="project" value="TreeGrafter"/>
</dbReference>